<dbReference type="InterPro" id="IPR036625">
    <property type="entry name" value="E3-bd_dom_sf"/>
</dbReference>
<evidence type="ECO:0000256" key="3">
    <source>
        <dbReference type="ARBA" id="ARBA00007317"/>
    </source>
</evidence>
<dbReference type="GO" id="GO:0005829">
    <property type="term" value="C:cytosol"/>
    <property type="evidence" value="ECO:0007669"/>
    <property type="project" value="TreeGrafter"/>
</dbReference>
<comment type="function">
    <text evidence="1 11">E2 component of the 2-oxoglutarate dehydrogenase (OGDH) complex which catalyzes the second step in the conversion of 2-oxoglutarate to succinyl-CoA and CO(2).</text>
</comment>
<evidence type="ECO:0000256" key="6">
    <source>
        <dbReference type="ARBA" id="ARBA00022532"/>
    </source>
</evidence>
<sequence>MVLEMKVPSPGESITEVEIAEWLVQDGDYVEKDQAIAEVDSDKATLELPAEESGIITLKAEEGDAVAVGEVVCLIDTSAEKPEGGDAPAAEEKSEKKEEPKTEEPKKSSPQEKAPEKPKTYASGTPSPAAKKILDEKGIAPTSVTGSGRDGRITKEDAVKAVPSMGTPTGGNRGESRSKLSMLRRKVAERLVAAKNETAMLTTFNEVDMSPIFELRKEYKEKFKEKHGVSLGFMSFFTKAVVRALEMYPAVNSMIDGKEMISYDFCDISIAVSGPKGLMVPVIRNAENLSFRGIEAEVKRLAIRAREGEITVDEMTGGTFTITNGGVFGSMLSTPIINPPQSAILGMHNIVERPIVKDSLIAIAPIMYVALSYDHRIIDGKESVGFLVAVKEALENPEEFLMDNDVKKALEL</sequence>
<evidence type="ECO:0000256" key="2">
    <source>
        <dbReference type="ARBA" id="ARBA00005145"/>
    </source>
</evidence>
<dbReference type="InterPro" id="IPR000089">
    <property type="entry name" value="Biotin_lipoyl"/>
</dbReference>
<feature type="region of interest" description="Disordered" evidence="12">
    <location>
        <begin position="79"/>
        <end position="180"/>
    </location>
</feature>
<dbReference type="OrthoDB" id="9805770at2"/>
<dbReference type="PROSITE" id="PS50968">
    <property type="entry name" value="BIOTINYL_LIPOYL"/>
    <property type="match status" value="1"/>
</dbReference>
<dbReference type="Pfam" id="PF02817">
    <property type="entry name" value="E3_binding"/>
    <property type="match status" value="1"/>
</dbReference>
<dbReference type="EC" id="2.3.1.61" evidence="4 11"/>
<dbReference type="AlphaFoldDB" id="A0A2Z4LT21"/>
<evidence type="ECO:0000256" key="7">
    <source>
        <dbReference type="ARBA" id="ARBA00022679"/>
    </source>
</evidence>
<dbReference type="GO" id="GO:0004149">
    <property type="term" value="F:dihydrolipoyllysine-residue succinyltransferase activity"/>
    <property type="evidence" value="ECO:0007669"/>
    <property type="project" value="UniProtKB-UniRule"/>
</dbReference>
<protein>
    <recommendedName>
        <fullName evidence="5 11">Dihydrolipoyllysine-residue succinyltransferase component of 2-oxoglutarate dehydrogenase complex</fullName>
        <ecNumber evidence="4 11">2.3.1.61</ecNumber>
    </recommendedName>
    <alternativeName>
        <fullName evidence="11">2-oxoglutarate dehydrogenase complex component E2</fullName>
    </alternativeName>
</protein>
<dbReference type="EMBL" id="CP030104">
    <property type="protein sequence ID" value="AWX45055.1"/>
    <property type="molecule type" value="Genomic_DNA"/>
</dbReference>
<evidence type="ECO:0000256" key="10">
    <source>
        <dbReference type="ARBA" id="ARBA00052761"/>
    </source>
</evidence>
<dbReference type="KEGG" id="spon:HME9304_02063"/>
<dbReference type="PANTHER" id="PTHR43416:SF5">
    <property type="entry name" value="DIHYDROLIPOYLLYSINE-RESIDUE SUCCINYLTRANSFERASE COMPONENT OF 2-OXOGLUTARATE DEHYDROGENASE COMPLEX, MITOCHONDRIAL"/>
    <property type="match status" value="1"/>
</dbReference>
<dbReference type="NCBIfam" id="TIGR01347">
    <property type="entry name" value="sucB"/>
    <property type="match status" value="1"/>
</dbReference>
<feature type="compositionally biased region" description="Basic and acidic residues" evidence="12">
    <location>
        <begin position="79"/>
        <end position="119"/>
    </location>
</feature>
<dbReference type="NCBIfam" id="NF004309">
    <property type="entry name" value="PRK05704.1"/>
    <property type="match status" value="1"/>
</dbReference>
<evidence type="ECO:0000313" key="16">
    <source>
        <dbReference type="Proteomes" id="UP000248536"/>
    </source>
</evidence>
<keyword evidence="9 11" id="KW-0012">Acyltransferase</keyword>
<keyword evidence="6 11" id="KW-0816">Tricarboxylic acid cycle</keyword>
<dbReference type="RefSeq" id="WP_112378477.1">
    <property type="nucleotide sequence ID" value="NZ_CP030104.1"/>
</dbReference>
<dbReference type="GO" id="GO:0045252">
    <property type="term" value="C:oxoglutarate dehydrogenase complex"/>
    <property type="evidence" value="ECO:0007669"/>
    <property type="project" value="UniProtKB-UniRule"/>
</dbReference>
<organism evidence="15 16">
    <name type="scientific">Flagellimonas maritima</name>
    <dbReference type="NCBI Taxonomy" id="1383885"/>
    <lineage>
        <taxon>Bacteria</taxon>
        <taxon>Pseudomonadati</taxon>
        <taxon>Bacteroidota</taxon>
        <taxon>Flavobacteriia</taxon>
        <taxon>Flavobacteriales</taxon>
        <taxon>Flavobacteriaceae</taxon>
        <taxon>Flagellimonas</taxon>
    </lineage>
</organism>
<dbReference type="Gene3D" id="2.40.50.100">
    <property type="match status" value="1"/>
</dbReference>
<dbReference type="InterPro" id="IPR004167">
    <property type="entry name" value="PSBD"/>
</dbReference>
<dbReference type="InterPro" id="IPR011053">
    <property type="entry name" value="Single_hybrid_motif"/>
</dbReference>
<dbReference type="Gene3D" id="4.10.320.10">
    <property type="entry name" value="E3-binding domain"/>
    <property type="match status" value="1"/>
</dbReference>
<evidence type="ECO:0000256" key="5">
    <source>
        <dbReference type="ARBA" id="ARBA00019511"/>
    </source>
</evidence>
<dbReference type="Gene3D" id="3.30.559.10">
    <property type="entry name" value="Chloramphenicol acetyltransferase-like domain"/>
    <property type="match status" value="1"/>
</dbReference>
<dbReference type="Pfam" id="PF00198">
    <property type="entry name" value="2-oxoacid_dh"/>
    <property type="match status" value="1"/>
</dbReference>
<dbReference type="Proteomes" id="UP000248536">
    <property type="component" value="Chromosome"/>
</dbReference>
<evidence type="ECO:0000259" key="14">
    <source>
        <dbReference type="PROSITE" id="PS51826"/>
    </source>
</evidence>
<dbReference type="InterPro" id="IPR023213">
    <property type="entry name" value="CAT-like_dom_sf"/>
</dbReference>
<comment type="pathway">
    <text evidence="2 11">Amino-acid degradation; L-lysine degradation via saccharopine pathway; glutaryl-CoA from L-lysine: step 6/6.</text>
</comment>
<evidence type="ECO:0000256" key="11">
    <source>
        <dbReference type="RuleBase" id="RU361138"/>
    </source>
</evidence>
<evidence type="ECO:0000256" key="12">
    <source>
        <dbReference type="SAM" id="MobiDB-lite"/>
    </source>
</evidence>
<dbReference type="Pfam" id="PF00364">
    <property type="entry name" value="Biotin_lipoyl"/>
    <property type="match status" value="1"/>
</dbReference>
<evidence type="ECO:0000256" key="4">
    <source>
        <dbReference type="ARBA" id="ARBA00012945"/>
    </source>
</evidence>
<dbReference type="GO" id="GO:0006099">
    <property type="term" value="P:tricarboxylic acid cycle"/>
    <property type="evidence" value="ECO:0007669"/>
    <property type="project" value="UniProtKB-UniRule"/>
</dbReference>
<comment type="cofactor">
    <cofactor evidence="11">
        <name>(R)-lipoate</name>
        <dbReference type="ChEBI" id="CHEBI:83088"/>
    </cofactor>
    <text evidence="11">Binds 1 lipoyl cofactor covalently.</text>
</comment>
<feature type="domain" description="Peripheral subunit-binding (PSBD)" evidence="14">
    <location>
        <begin position="125"/>
        <end position="162"/>
    </location>
</feature>
<dbReference type="SUPFAM" id="SSF47005">
    <property type="entry name" value="Peripheral subunit-binding domain of 2-oxo acid dehydrogenase complex"/>
    <property type="match status" value="1"/>
</dbReference>
<dbReference type="PANTHER" id="PTHR43416">
    <property type="entry name" value="DIHYDROLIPOYLLYSINE-RESIDUE SUCCINYLTRANSFERASE COMPONENT OF 2-OXOGLUTARATE DEHYDROGENASE COMPLEX, MITOCHONDRIAL-RELATED"/>
    <property type="match status" value="1"/>
</dbReference>
<evidence type="ECO:0000256" key="8">
    <source>
        <dbReference type="ARBA" id="ARBA00022823"/>
    </source>
</evidence>
<comment type="similarity">
    <text evidence="3 11">Belongs to the 2-oxoacid dehydrogenase family.</text>
</comment>
<evidence type="ECO:0000259" key="13">
    <source>
        <dbReference type="PROSITE" id="PS50968"/>
    </source>
</evidence>
<dbReference type="GO" id="GO:0033512">
    <property type="term" value="P:L-lysine catabolic process to acetyl-CoA via saccharopine"/>
    <property type="evidence" value="ECO:0007669"/>
    <property type="project" value="UniProtKB-UniRule"/>
</dbReference>
<dbReference type="SUPFAM" id="SSF51230">
    <property type="entry name" value="Single hybrid motif"/>
    <property type="match status" value="1"/>
</dbReference>
<comment type="catalytic activity">
    <reaction evidence="10 11">
        <text>N(6)-[(R)-dihydrolipoyl]-L-lysyl-[protein] + succinyl-CoA = N(6)-[(R)-S(8)-succinyldihydrolipoyl]-L-lysyl-[protein] + CoA</text>
        <dbReference type="Rhea" id="RHEA:15213"/>
        <dbReference type="Rhea" id="RHEA-COMP:10475"/>
        <dbReference type="Rhea" id="RHEA-COMP:20092"/>
        <dbReference type="ChEBI" id="CHEBI:57287"/>
        <dbReference type="ChEBI" id="CHEBI:57292"/>
        <dbReference type="ChEBI" id="CHEBI:83100"/>
        <dbReference type="ChEBI" id="CHEBI:83120"/>
        <dbReference type="EC" id="2.3.1.61"/>
    </reaction>
</comment>
<proteinExistence type="inferred from homology"/>
<dbReference type="PROSITE" id="PS51826">
    <property type="entry name" value="PSBD"/>
    <property type="match status" value="1"/>
</dbReference>
<dbReference type="InterPro" id="IPR001078">
    <property type="entry name" value="2-oxoacid_DH_actylTfrase"/>
</dbReference>
<evidence type="ECO:0000313" key="15">
    <source>
        <dbReference type="EMBL" id="AWX45055.1"/>
    </source>
</evidence>
<keyword evidence="16" id="KW-1185">Reference proteome</keyword>
<gene>
    <name evidence="15" type="primary">dlsT</name>
    <name evidence="15" type="ORF">HME9304_02063</name>
</gene>
<dbReference type="InterPro" id="IPR050537">
    <property type="entry name" value="2-oxoacid_dehydrogenase"/>
</dbReference>
<feature type="domain" description="Lipoyl-binding" evidence="13">
    <location>
        <begin position="2"/>
        <end position="76"/>
    </location>
</feature>
<name>A0A2Z4LT21_9FLAO</name>
<reference evidence="15 16" key="1">
    <citation type="submission" date="2018-06" db="EMBL/GenBank/DDBJ databases">
        <title>Spongiibacterium sp. HME9304 Genome sequencing and assembly.</title>
        <authorList>
            <person name="Kang H."/>
            <person name="Kim H."/>
            <person name="Joh K."/>
        </authorList>
    </citation>
    <scope>NUCLEOTIDE SEQUENCE [LARGE SCALE GENOMIC DNA]</scope>
    <source>
        <strain evidence="15 16">HME9304</strain>
    </source>
</reference>
<keyword evidence="7 11" id="KW-0808">Transferase</keyword>
<dbReference type="CDD" id="cd06849">
    <property type="entry name" value="lipoyl_domain"/>
    <property type="match status" value="1"/>
</dbReference>
<dbReference type="FunFam" id="3.30.559.10:FF:000007">
    <property type="entry name" value="Dihydrolipoamide acetyltransferase component of pyruvate dehydrogenase complex"/>
    <property type="match status" value="1"/>
</dbReference>
<evidence type="ECO:0000256" key="9">
    <source>
        <dbReference type="ARBA" id="ARBA00023315"/>
    </source>
</evidence>
<accession>A0A2Z4LT21</accession>
<dbReference type="SUPFAM" id="SSF52777">
    <property type="entry name" value="CoA-dependent acyltransferases"/>
    <property type="match status" value="1"/>
</dbReference>
<dbReference type="InterPro" id="IPR006255">
    <property type="entry name" value="SucB"/>
</dbReference>
<dbReference type="UniPathway" id="UPA00868">
    <property type="reaction ID" value="UER00840"/>
</dbReference>
<evidence type="ECO:0000256" key="1">
    <source>
        <dbReference type="ARBA" id="ARBA00004052"/>
    </source>
</evidence>
<keyword evidence="8 11" id="KW-0450">Lipoyl</keyword>
<feature type="compositionally biased region" description="Basic and acidic residues" evidence="12">
    <location>
        <begin position="149"/>
        <end position="159"/>
    </location>
</feature>